<name>A0AAE6FRY8_9PROT</name>
<feature type="domain" description="TolB N-terminal" evidence="6">
    <location>
        <begin position="33"/>
        <end position="133"/>
    </location>
</feature>
<dbReference type="GO" id="GO:0017038">
    <property type="term" value="P:protein import"/>
    <property type="evidence" value="ECO:0007669"/>
    <property type="project" value="InterPro"/>
</dbReference>
<dbReference type="InterPro" id="IPR007195">
    <property type="entry name" value="TolB_N"/>
</dbReference>
<keyword evidence="3 5" id="KW-0732">Signal</keyword>
<dbReference type="KEGG" id="mrk:FIT61_00935"/>
<keyword evidence="5" id="KW-0131">Cell cycle</keyword>
<sequence precursor="true">MKKYNLSMLKIFKAFISLCLFSLIAQHAWAIETIEISGGGTKQINIAVMPYKEVVTDKTNSRMHQIIAADLYRSGFFRPLDINGLINKPSVLSEINYPEMTAIEAQVMTLGQVEINNNRLKVNWFLVDVNKKTILTTMEFSGPAAQYRAIAHKISDIIYEKLTGIPGVFSTKISYISKNKGRYSLNVADADGFNIQSVVGSPQPLISARWSPDGTKFAYVSFEKKKPIIYIQSLVTGQRTVLANFKGNNSSPSWSPDGRRLAIVLTYNANSQIYLIDADGSNLKPLIQSAHIDTEPVWSPDGRWIYFTSDRGGRAQVYKVSSSGGEPQRVSFEGNQNLNPNVSPDGKMLSYVTQDEGRFRVALHDLQTGQITKITDGPFDEAPKFSPNGHVILYAHKINGSGELSTVSIDGVVRQSFNIHADDIREPAWGPFVK</sequence>
<dbReference type="SUPFAM" id="SSF69304">
    <property type="entry name" value="Tricorn protease N-terminal domain"/>
    <property type="match status" value="1"/>
</dbReference>
<evidence type="ECO:0000313" key="8">
    <source>
        <dbReference type="Proteomes" id="UP000312102"/>
    </source>
</evidence>
<evidence type="ECO:0000256" key="2">
    <source>
        <dbReference type="ARBA" id="ARBA00009820"/>
    </source>
</evidence>
<dbReference type="PANTHER" id="PTHR36842:SF1">
    <property type="entry name" value="PROTEIN TOLB"/>
    <property type="match status" value="1"/>
</dbReference>
<dbReference type="Gene3D" id="2.120.10.30">
    <property type="entry name" value="TolB, C-terminal domain"/>
    <property type="match status" value="1"/>
</dbReference>
<evidence type="ECO:0000259" key="6">
    <source>
        <dbReference type="Pfam" id="PF04052"/>
    </source>
</evidence>
<feature type="chain" id="PRO_5041756670" description="Tol-Pal system protein TolB" evidence="5">
    <location>
        <begin position="31"/>
        <end position="434"/>
    </location>
</feature>
<proteinExistence type="inferred from homology"/>
<evidence type="ECO:0000256" key="3">
    <source>
        <dbReference type="ARBA" id="ARBA00022729"/>
    </source>
</evidence>
<evidence type="ECO:0000256" key="4">
    <source>
        <dbReference type="ARBA" id="ARBA00022764"/>
    </source>
</evidence>
<evidence type="ECO:0000256" key="5">
    <source>
        <dbReference type="HAMAP-Rule" id="MF_00671"/>
    </source>
</evidence>
<dbReference type="NCBIfam" id="TIGR02800">
    <property type="entry name" value="propeller_TolB"/>
    <property type="match status" value="1"/>
</dbReference>
<reference evidence="7 8" key="1">
    <citation type="journal article" date="2019" name="ISME J.">
        <title>Evolution in action: habitat transition from sediment to the pelagial leads to genome streamlining in Methylophilaceae.</title>
        <authorList>
            <person name="Salcher M."/>
            <person name="Schaefle D."/>
            <person name="Kaspar M."/>
            <person name="Neuenschwander S.M."/>
            <person name="Ghai R."/>
        </authorList>
    </citation>
    <scope>NUCLEOTIDE SEQUENCE [LARGE SCALE GENOMIC DNA]</scope>
    <source>
        <strain evidence="7 8">MMS-RI-1</strain>
    </source>
</reference>
<dbReference type="Pfam" id="PF07676">
    <property type="entry name" value="PD40"/>
    <property type="match status" value="3"/>
</dbReference>
<dbReference type="Gene3D" id="3.40.50.10070">
    <property type="entry name" value="TolB, N-terminal domain"/>
    <property type="match status" value="1"/>
</dbReference>
<keyword evidence="8" id="KW-1185">Reference proteome</keyword>
<dbReference type="SUPFAM" id="SSF52964">
    <property type="entry name" value="TolB, N-terminal domain"/>
    <property type="match status" value="1"/>
</dbReference>
<feature type="signal peptide" evidence="5">
    <location>
        <begin position="1"/>
        <end position="30"/>
    </location>
</feature>
<keyword evidence="5" id="KW-0132">Cell division</keyword>
<dbReference type="InterPro" id="IPR014167">
    <property type="entry name" value="Tol-Pal_TolB"/>
</dbReference>
<comment type="subcellular location">
    <subcellularLocation>
        <location evidence="1 5">Periplasm</location>
    </subcellularLocation>
</comment>
<keyword evidence="4 5" id="KW-0574">Periplasm</keyword>
<gene>
    <name evidence="5 7" type="primary">tolB</name>
    <name evidence="7" type="ORF">FIT61_00935</name>
</gene>
<dbReference type="GO" id="GO:0042597">
    <property type="term" value="C:periplasmic space"/>
    <property type="evidence" value="ECO:0007669"/>
    <property type="project" value="UniProtKB-SubCell"/>
</dbReference>
<dbReference type="PANTHER" id="PTHR36842">
    <property type="entry name" value="PROTEIN TOLB HOMOLOG"/>
    <property type="match status" value="1"/>
</dbReference>
<dbReference type="EMBL" id="CP040986">
    <property type="protein sequence ID" value="QDD13055.1"/>
    <property type="molecule type" value="Genomic_DNA"/>
</dbReference>
<dbReference type="Pfam" id="PF04052">
    <property type="entry name" value="TolB_N"/>
    <property type="match status" value="1"/>
</dbReference>
<comment type="subunit">
    <text evidence="5">The Tol-Pal system is composed of five core proteins: the inner membrane proteins TolA, TolQ and TolR, the periplasmic protein TolB and the outer membrane protein Pal. They form a network linking the inner and outer membranes and the peptidoglycan layer.</text>
</comment>
<organism evidence="7 8">
    <name type="scientific">Candidatus Methylopumilus rimovensis</name>
    <dbReference type="NCBI Taxonomy" id="2588535"/>
    <lineage>
        <taxon>Bacteria</taxon>
        <taxon>Pseudomonadati</taxon>
        <taxon>Pseudomonadota</taxon>
        <taxon>Betaproteobacteria</taxon>
        <taxon>Nitrosomonadales</taxon>
        <taxon>Methylophilaceae</taxon>
        <taxon>Candidatus Methylopumilus</taxon>
    </lineage>
</organism>
<protein>
    <recommendedName>
        <fullName evidence="5">Tol-Pal system protein TolB</fullName>
    </recommendedName>
</protein>
<dbReference type="AlphaFoldDB" id="A0AAE6FRY8"/>
<accession>A0AAE6FRY8</accession>
<evidence type="ECO:0000256" key="1">
    <source>
        <dbReference type="ARBA" id="ARBA00004418"/>
    </source>
</evidence>
<dbReference type="Proteomes" id="UP000312102">
    <property type="component" value="Chromosome"/>
</dbReference>
<dbReference type="GO" id="GO:0051301">
    <property type="term" value="P:cell division"/>
    <property type="evidence" value="ECO:0007669"/>
    <property type="project" value="UniProtKB-UniRule"/>
</dbReference>
<dbReference type="HAMAP" id="MF_00671">
    <property type="entry name" value="TolB"/>
    <property type="match status" value="1"/>
</dbReference>
<comment type="function">
    <text evidence="5">Part of the Tol-Pal system, which plays a role in outer membrane invagination during cell division and is important for maintaining outer membrane integrity.</text>
</comment>
<comment type="similarity">
    <text evidence="2 5">Belongs to the TolB family.</text>
</comment>
<dbReference type="InterPro" id="IPR011042">
    <property type="entry name" value="6-blade_b-propeller_TolB-like"/>
</dbReference>
<dbReference type="InterPro" id="IPR011659">
    <property type="entry name" value="WD40"/>
</dbReference>
<evidence type="ECO:0000313" key="7">
    <source>
        <dbReference type="EMBL" id="QDD13055.1"/>
    </source>
</evidence>